<gene>
    <name evidence="2" type="ORF">D9615_007163</name>
</gene>
<sequence length="476" mass="53383">MANSKSPNSGPGPNVTNGPSSRAGPWSTDIPADIWLYIAQFIPSITLRNLYSLNSLFLDLALNERYKEVNFLQINQKTIAFLEHLKDKNLSSRVRRLRVNPVWFDLDLGLPKVTLRSIVVRALSFDLGRSVDVMLRGSHQQKKRKQIDALTTDLVVHFSNVTTFILVTRYWPHPQSLPVFLSNSWQAFGSNLRRLTINAPLGGFAALLPSPPGLLSLEELTLRFSTDLSSDDQGADTRFLTYVIAPFLQQVAPRIKTLNLMSSALGDHSVLFHALDHMPRLTSLSLNIGFYPPLLQDPSSLTLFLNKNTDTLKHIKLQPLETFRSPSATGPAYDHFVQWMMENASNEHLLNNLQTLIVLPSTDILSMSRLNAATPYLPRSRDTLRNLVLGERCINFAELTALVDTFAHRSADCGLKVLHVKLISLNPQVFDLLAEKLVGLEDLDVKFNMLLPNVEEESSQPLDDEEPTSQVLDLLF</sequence>
<dbReference type="Proteomes" id="UP000565441">
    <property type="component" value="Unassembled WGS sequence"/>
</dbReference>
<protein>
    <submittedName>
        <fullName evidence="2">Uncharacterized protein</fullName>
    </submittedName>
</protein>
<proteinExistence type="predicted"/>
<dbReference type="SUPFAM" id="SSF52047">
    <property type="entry name" value="RNI-like"/>
    <property type="match status" value="1"/>
</dbReference>
<organism evidence="2 3">
    <name type="scientific">Tricholomella constricta</name>
    <dbReference type="NCBI Taxonomy" id="117010"/>
    <lineage>
        <taxon>Eukaryota</taxon>
        <taxon>Fungi</taxon>
        <taxon>Dikarya</taxon>
        <taxon>Basidiomycota</taxon>
        <taxon>Agaricomycotina</taxon>
        <taxon>Agaricomycetes</taxon>
        <taxon>Agaricomycetidae</taxon>
        <taxon>Agaricales</taxon>
        <taxon>Tricholomatineae</taxon>
        <taxon>Lyophyllaceae</taxon>
        <taxon>Tricholomella</taxon>
    </lineage>
</organism>
<comment type="caution">
    <text evidence="2">The sequence shown here is derived from an EMBL/GenBank/DDBJ whole genome shotgun (WGS) entry which is preliminary data.</text>
</comment>
<dbReference type="EMBL" id="JAACJP010000019">
    <property type="protein sequence ID" value="KAF5378594.1"/>
    <property type="molecule type" value="Genomic_DNA"/>
</dbReference>
<evidence type="ECO:0000313" key="2">
    <source>
        <dbReference type="EMBL" id="KAF5378594.1"/>
    </source>
</evidence>
<name>A0A8H5M2V7_9AGAR</name>
<feature type="compositionally biased region" description="Polar residues" evidence="1">
    <location>
        <begin position="1"/>
        <end position="20"/>
    </location>
</feature>
<evidence type="ECO:0000256" key="1">
    <source>
        <dbReference type="SAM" id="MobiDB-lite"/>
    </source>
</evidence>
<accession>A0A8H5M2V7</accession>
<reference evidence="2 3" key="1">
    <citation type="journal article" date="2020" name="ISME J.">
        <title>Uncovering the hidden diversity of litter-decomposition mechanisms in mushroom-forming fungi.</title>
        <authorList>
            <person name="Floudas D."/>
            <person name="Bentzer J."/>
            <person name="Ahren D."/>
            <person name="Johansson T."/>
            <person name="Persson P."/>
            <person name="Tunlid A."/>
        </authorList>
    </citation>
    <scope>NUCLEOTIDE SEQUENCE [LARGE SCALE GENOMIC DNA]</scope>
    <source>
        <strain evidence="2 3">CBS 661.87</strain>
    </source>
</reference>
<dbReference type="OrthoDB" id="3071584at2759"/>
<keyword evidence="3" id="KW-1185">Reference proteome</keyword>
<feature type="region of interest" description="Disordered" evidence="1">
    <location>
        <begin position="1"/>
        <end position="24"/>
    </location>
</feature>
<dbReference type="AlphaFoldDB" id="A0A8H5M2V7"/>
<evidence type="ECO:0000313" key="3">
    <source>
        <dbReference type="Proteomes" id="UP000565441"/>
    </source>
</evidence>